<dbReference type="Proteomes" id="UP000694392">
    <property type="component" value="Unplaced"/>
</dbReference>
<dbReference type="GO" id="GO:0009897">
    <property type="term" value="C:external side of plasma membrane"/>
    <property type="evidence" value="ECO:0007669"/>
    <property type="project" value="Ensembl"/>
</dbReference>
<organism evidence="14 15">
    <name type="scientific">Sphenodon punctatus</name>
    <name type="common">Tuatara</name>
    <name type="synonym">Hatteria punctata</name>
    <dbReference type="NCBI Taxonomy" id="8508"/>
    <lineage>
        <taxon>Eukaryota</taxon>
        <taxon>Metazoa</taxon>
        <taxon>Chordata</taxon>
        <taxon>Craniata</taxon>
        <taxon>Vertebrata</taxon>
        <taxon>Euteleostomi</taxon>
        <taxon>Lepidosauria</taxon>
        <taxon>Sphenodontia</taxon>
        <taxon>Sphenodontidae</taxon>
        <taxon>Sphenodon</taxon>
    </lineage>
</organism>
<dbReference type="Pfam" id="PF00041">
    <property type="entry name" value="fn3"/>
    <property type="match status" value="1"/>
</dbReference>
<dbReference type="GO" id="GO:0019955">
    <property type="term" value="F:cytokine binding"/>
    <property type="evidence" value="ECO:0007669"/>
    <property type="project" value="Ensembl"/>
</dbReference>
<dbReference type="SMART" id="SM00060">
    <property type="entry name" value="FN3"/>
    <property type="match status" value="4"/>
</dbReference>
<dbReference type="SUPFAM" id="SSF49265">
    <property type="entry name" value="Fibronectin type III"/>
    <property type="match status" value="3"/>
</dbReference>
<evidence type="ECO:0000256" key="9">
    <source>
        <dbReference type="ARBA" id="ARBA00023170"/>
    </source>
</evidence>
<dbReference type="SUPFAM" id="SSF48726">
    <property type="entry name" value="Immunoglobulin"/>
    <property type="match status" value="1"/>
</dbReference>
<keyword evidence="5" id="KW-0732">Signal</keyword>
<comment type="subcellular location">
    <subcellularLocation>
        <location evidence="1">Cell membrane</location>
        <topology evidence="1">Single-pass type I membrane protein</topology>
    </subcellularLocation>
</comment>
<feature type="transmembrane region" description="Helical" evidence="12">
    <location>
        <begin position="588"/>
        <end position="611"/>
    </location>
</feature>
<dbReference type="FunFam" id="2.60.40.10:FF:000524">
    <property type="entry name" value="Interleukin-6 receptor subunit beta"/>
    <property type="match status" value="1"/>
</dbReference>
<dbReference type="GO" id="GO:0030224">
    <property type="term" value="P:monocyte differentiation"/>
    <property type="evidence" value="ECO:0007669"/>
    <property type="project" value="Ensembl"/>
</dbReference>
<proteinExistence type="inferred from homology"/>
<dbReference type="AlphaFoldDB" id="A0A8D0GPN8"/>
<dbReference type="Gene3D" id="2.60.40.10">
    <property type="entry name" value="Immunoglobulins"/>
    <property type="match status" value="6"/>
</dbReference>
<dbReference type="CDD" id="cd00063">
    <property type="entry name" value="FN3"/>
    <property type="match status" value="3"/>
</dbReference>
<dbReference type="InterPro" id="IPR013783">
    <property type="entry name" value="Ig-like_fold"/>
</dbReference>
<evidence type="ECO:0000256" key="5">
    <source>
        <dbReference type="ARBA" id="ARBA00022729"/>
    </source>
</evidence>
<dbReference type="GO" id="GO:0098542">
    <property type="term" value="P:defense response to other organism"/>
    <property type="evidence" value="ECO:0007669"/>
    <property type="project" value="Ensembl"/>
</dbReference>
<evidence type="ECO:0000313" key="15">
    <source>
        <dbReference type="Proteomes" id="UP000694392"/>
    </source>
</evidence>
<dbReference type="GeneTree" id="ENSGT00940000155603"/>
<evidence type="ECO:0000256" key="3">
    <source>
        <dbReference type="ARBA" id="ARBA00022475"/>
    </source>
</evidence>
<dbReference type="GO" id="GO:0002438">
    <property type="term" value="P:acute inflammatory response to antigenic stimulus"/>
    <property type="evidence" value="ECO:0007669"/>
    <property type="project" value="Ensembl"/>
</dbReference>
<keyword evidence="6" id="KW-0677">Repeat</keyword>
<evidence type="ECO:0000256" key="2">
    <source>
        <dbReference type="ARBA" id="ARBA00008921"/>
    </source>
</evidence>
<gene>
    <name evidence="14" type="primary">IL31RA</name>
</gene>
<accession>A0A8D0GPN8</accession>
<dbReference type="PROSITE" id="PS50853">
    <property type="entry name" value="FN3"/>
    <property type="match status" value="3"/>
</dbReference>
<protein>
    <submittedName>
        <fullName evidence="14">Interleukin 31 receptor A</fullName>
    </submittedName>
</protein>
<dbReference type="InterPro" id="IPR003961">
    <property type="entry name" value="FN3_dom"/>
</dbReference>
<keyword evidence="7 12" id="KW-1133">Transmembrane helix</keyword>
<feature type="domain" description="Fibronectin type-III" evidence="13">
    <location>
        <begin position="489"/>
        <end position="587"/>
    </location>
</feature>
<feature type="domain" description="Fibronectin type-III" evidence="13">
    <location>
        <begin position="297"/>
        <end position="392"/>
    </location>
</feature>
<dbReference type="OMA" id="NSTHWME"/>
<evidence type="ECO:0000256" key="6">
    <source>
        <dbReference type="ARBA" id="ARBA00022737"/>
    </source>
</evidence>
<dbReference type="InterPro" id="IPR036179">
    <property type="entry name" value="Ig-like_dom_sf"/>
</dbReference>
<comment type="similarity">
    <text evidence="2">Belongs to the type I cytokine receptor family. Type 2 subfamily.</text>
</comment>
<keyword evidence="11" id="KW-0393">Immunoglobulin domain</keyword>
<evidence type="ECO:0000313" key="14">
    <source>
        <dbReference type="Ensembl" id="ENSSPUP00000009359.1"/>
    </source>
</evidence>
<evidence type="ECO:0000256" key="11">
    <source>
        <dbReference type="ARBA" id="ARBA00023319"/>
    </source>
</evidence>
<dbReference type="FunFam" id="2.60.40.10:FF:000414">
    <property type="entry name" value="Interleukin-6 receptor subunit beta"/>
    <property type="match status" value="1"/>
</dbReference>
<dbReference type="Pfam" id="PF06328">
    <property type="entry name" value="Lep_receptor_Ig"/>
    <property type="match status" value="1"/>
</dbReference>
<feature type="domain" description="Fibronectin type-III" evidence="13">
    <location>
        <begin position="194"/>
        <end position="293"/>
    </location>
</feature>
<dbReference type="GO" id="GO:0008284">
    <property type="term" value="P:positive regulation of cell population proliferation"/>
    <property type="evidence" value="ECO:0007669"/>
    <property type="project" value="Ensembl"/>
</dbReference>
<evidence type="ECO:0000256" key="4">
    <source>
        <dbReference type="ARBA" id="ARBA00022692"/>
    </source>
</evidence>
<sequence length="615" mass="70011">MEQAQISPWSPEVERGSTLSFLCVLGNNRTLDRNASHIIWKLEQNLIAQENYNVINETVSNVTIYNFTHERAHVRCFINVSGHEQLLNQTQVRSGFRPDKPGNFSCIFYYDKNTTCSWFSGKETHLTTHYTFIAKRTLHAADELHFCRSDNGSCSLFYPYVTMGTIIWCQVKAKNALAEVTSEWVYLDQMETVKPEIIEVKAIPGVKQMLRITWKRSELSPNSVKFNCRLRYRNTRLNYSEEVNVLMERGKKKASFNLTALHDFTEYAVVIQCSDSFFFTGWSEEKIGRTEEQAPSREVNLWRVIESSQSSENRTVHLLWKVVEELPSSGIILGYKIQCVSESSTYKKTVSSTNKMDILSLTGEAYVVSVVAYSSAGESPEATLRIPSIGEETPKPVDTVKAFTSNEQLVVEWETSALEVQRYVLEWYKEQETEPAGRSWQYIANATNWTAPKGVFEPFECYNISVYPLPKDKIGAPKSLQAYIQERSPSVGPGAKMENLGKNEVMIKWEEIPKAQRNGFIVNYTVFYKPEGGKELSETVNADFLQYQLKLLKANTQYTAHVMASNKAGRANGSTITFNTLKLSKEDLILMNTTIGLCMLFIFVLGTVWSLKKHA</sequence>
<dbReference type="PANTHER" id="PTHR48423:SF2">
    <property type="entry name" value="INTERLEUKIN-12 RECEPTOR SUBUNIT BETA-2"/>
    <property type="match status" value="1"/>
</dbReference>
<dbReference type="GO" id="GO:0002067">
    <property type="term" value="P:glandular epithelial cell differentiation"/>
    <property type="evidence" value="ECO:0007669"/>
    <property type="project" value="Ensembl"/>
</dbReference>
<reference evidence="14" key="1">
    <citation type="submission" date="2025-08" db="UniProtKB">
        <authorList>
            <consortium name="Ensembl"/>
        </authorList>
    </citation>
    <scope>IDENTIFICATION</scope>
</reference>
<dbReference type="InterPro" id="IPR052672">
    <property type="entry name" value="Type1_Cytokine_Rcpt_Type2"/>
</dbReference>
<keyword evidence="9" id="KW-0675">Receptor</keyword>
<evidence type="ECO:0000256" key="7">
    <source>
        <dbReference type="ARBA" id="ARBA00022989"/>
    </source>
</evidence>
<dbReference type="PANTHER" id="PTHR48423">
    <property type="entry name" value="INTERLEUKIN-27 RECEPTOR SUBUNIT ALPHA"/>
    <property type="match status" value="1"/>
</dbReference>
<keyword evidence="8 12" id="KW-0472">Membrane</keyword>
<reference evidence="14" key="2">
    <citation type="submission" date="2025-09" db="UniProtKB">
        <authorList>
            <consortium name="Ensembl"/>
        </authorList>
    </citation>
    <scope>IDENTIFICATION</scope>
</reference>
<dbReference type="InterPro" id="IPR036116">
    <property type="entry name" value="FN3_sf"/>
</dbReference>
<dbReference type="GO" id="GO:0007259">
    <property type="term" value="P:cell surface receptor signaling pathway via JAK-STAT"/>
    <property type="evidence" value="ECO:0007669"/>
    <property type="project" value="Ensembl"/>
</dbReference>
<evidence type="ECO:0000256" key="1">
    <source>
        <dbReference type="ARBA" id="ARBA00004251"/>
    </source>
</evidence>
<keyword evidence="3" id="KW-1003">Cell membrane</keyword>
<dbReference type="InterPro" id="IPR010457">
    <property type="entry name" value="IgC2-like_lig-bd"/>
</dbReference>
<keyword evidence="4 12" id="KW-0812">Transmembrane</keyword>
<evidence type="ECO:0000256" key="12">
    <source>
        <dbReference type="SAM" id="Phobius"/>
    </source>
</evidence>
<keyword evidence="15" id="KW-1185">Reference proteome</keyword>
<name>A0A8D0GPN8_SPHPU</name>
<dbReference type="Ensembl" id="ENSSPUT00000009985.1">
    <property type="protein sequence ID" value="ENSSPUP00000009359.1"/>
    <property type="gene ID" value="ENSSPUG00000007279.1"/>
</dbReference>
<evidence type="ECO:0000256" key="8">
    <source>
        <dbReference type="ARBA" id="ARBA00023136"/>
    </source>
</evidence>
<keyword evidence="10" id="KW-0325">Glycoprotein</keyword>
<evidence type="ECO:0000256" key="10">
    <source>
        <dbReference type="ARBA" id="ARBA00023180"/>
    </source>
</evidence>
<evidence type="ECO:0000259" key="13">
    <source>
        <dbReference type="PROSITE" id="PS50853"/>
    </source>
</evidence>
<dbReference type="FunFam" id="2.60.40.10:FF:000913">
    <property type="entry name" value="Interleukin 31 receptor A"/>
    <property type="match status" value="1"/>
</dbReference>